<evidence type="ECO:0000313" key="2">
    <source>
        <dbReference type="Proteomes" id="UP001328107"/>
    </source>
</evidence>
<accession>A0AAN5CE63</accession>
<reference evidence="2" key="1">
    <citation type="submission" date="2022-10" db="EMBL/GenBank/DDBJ databases">
        <title>Genome assembly of Pristionchus species.</title>
        <authorList>
            <person name="Yoshida K."/>
            <person name="Sommer R.J."/>
        </authorList>
    </citation>
    <scope>NUCLEOTIDE SEQUENCE [LARGE SCALE GENOMIC DNA]</scope>
    <source>
        <strain evidence="2">RS5460</strain>
    </source>
</reference>
<dbReference type="AlphaFoldDB" id="A0AAN5CE63"/>
<name>A0AAN5CE63_9BILA</name>
<comment type="caution">
    <text evidence="1">The sequence shown here is derived from an EMBL/GenBank/DDBJ whole genome shotgun (WGS) entry which is preliminary data.</text>
</comment>
<dbReference type="EMBL" id="BTRK01000003">
    <property type="protein sequence ID" value="GMR42170.1"/>
    <property type="molecule type" value="Genomic_DNA"/>
</dbReference>
<dbReference type="Proteomes" id="UP001328107">
    <property type="component" value="Unassembled WGS sequence"/>
</dbReference>
<protein>
    <submittedName>
        <fullName evidence="1">Uncharacterized protein</fullName>
    </submittedName>
</protein>
<organism evidence="1 2">
    <name type="scientific">Pristionchus mayeri</name>
    <dbReference type="NCBI Taxonomy" id="1317129"/>
    <lineage>
        <taxon>Eukaryota</taxon>
        <taxon>Metazoa</taxon>
        <taxon>Ecdysozoa</taxon>
        <taxon>Nematoda</taxon>
        <taxon>Chromadorea</taxon>
        <taxon>Rhabditida</taxon>
        <taxon>Rhabditina</taxon>
        <taxon>Diplogasteromorpha</taxon>
        <taxon>Diplogasteroidea</taxon>
        <taxon>Neodiplogasteridae</taxon>
        <taxon>Pristionchus</taxon>
    </lineage>
</organism>
<evidence type="ECO:0000313" key="1">
    <source>
        <dbReference type="EMBL" id="GMR42170.1"/>
    </source>
</evidence>
<proteinExistence type="predicted"/>
<sequence length="126" mass="14425">MGRKGEKNSRKESPREGGVILSPLLIHPIDHKLLQMRSTKDLDLSEKNLREVSSNQEMDKLLEEKTHLFILFWSHPDSLSTHSFTLFANASLLLPVYQVVGYSNGAKVATLSEMRDAPLYRDWIEM</sequence>
<gene>
    <name evidence="1" type="ORF">PMAYCL1PPCAC_12365</name>
</gene>
<keyword evidence="2" id="KW-1185">Reference proteome</keyword>